<protein>
    <submittedName>
        <fullName evidence="1">DUF3822 family protein</fullName>
    </submittedName>
</protein>
<accession>A0ABV9K591</accession>
<organism evidence="1 2">
    <name type="scientific">Falsiporphyromonas endometrii</name>
    <dbReference type="NCBI Taxonomy" id="1387297"/>
    <lineage>
        <taxon>Bacteria</taxon>
        <taxon>Pseudomonadati</taxon>
        <taxon>Bacteroidota</taxon>
        <taxon>Bacteroidia</taxon>
        <taxon>Bacteroidales</taxon>
        <taxon>Porphyromonadaceae</taxon>
        <taxon>Falsiporphyromonas</taxon>
    </lineage>
</organism>
<dbReference type="CDD" id="cd24013">
    <property type="entry name" value="ASKHA_ATPase_BT3980-like"/>
    <property type="match status" value="1"/>
</dbReference>
<dbReference type="Gene3D" id="3.30.420.260">
    <property type="match status" value="1"/>
</dbReference>
<sequence length="262" mass="30451">MSFLRPDIAEKYSVSIRLRVDGLCFHIYSDSGELEYEEWFAYPCGVYEEKDAVEEVFYKNPFLAYPYKKVIIYYEPLVYTLVPIQLYDESKGSFWLQAISEEPEVGAEATARRWECYTTELQDNKKLLLSAANKPVIRFLNRQMLVVDPKPYFVDLLLQESKFARECTGRQLSVIIRKNAIDAFIFENGEIVFANKFDLSVALDSEEVIGEIVYYILMIARTQSLDACGDHLRICVDDKRSHDMCQRLLDVASNFFQHCTID</sequence>
<reference evidence="2" key="1">
    <citation type="journal article" date="2019" name="Int. J. Syst. Evol. Microbiol.">
        <title>The Global Catalogue of Microorganisms (GCM) 10K type strain sequencing project: providing services to taxonomists for standard genome sequencing and annotation.</title>
        <authorList>
            <consortium name="The Broad Institute Genomics Platform"/>
            <consortium name="The Broad Institute Genome Sequencing Center for Infectious Disease"/>
            <person name="Wu L."/>
            <person name="Ma J."/>
        </authorList>
    </citation>
    <scope>NUCLEOTIDE SEQUENCE [LARGE SCALE GENOMIC DNA]</scope>
    <source>
        <strain evidence="2">CGMCC 4.7357</strain>
    </source>
</reference>
<keyword evidence="2" id="KW-1185">Reference proteome</keyword>
<gene>
    <name evidence="1" type="ORF">ACFO3G_00640</name>
</gene>
<evidence type="ECO:0000313" key="1">
    <source>
        <dbReference type="EMBL" id="MFC4665144.1"/>
    </source>
</evidence>
<dbReference type="InterPro" id="IPR024213">
    <property type="entry name" value="DUF3822"/>
</dbReference>
<proteinExistence type="predicted"/>
<comment type="caution">
    <text evidence="1">The sequence shown here is derived from an EMBL/GenBank/DDBJ whole genome shotgun (WGS) entry which is preliminary data.</text>
</comment>
<evidence type="ECO:0000313" key="2">
    <source>
        <dbReference type="Proteomes" id="UP001596020"/>
    </source>
</evidence>
<dbReference type="Proteomes" id="UP001596020">
    <property type="component" value="Unassembled WGS sequence"/>
</dbReference>
<dbReference type="EMBL" id="JBHSGO010000006">
    <property type="protein sequence ID" value="MFC4665144.1"/>
    <property type="molecule type" value="Genomic_DNA"/>
</dbReference>
<dbReference type="Gene3D" id="3.30.420.250">
    <property type="match status" value="1"/>
</dbReference>
<name>A0ABV9K591_9PORP</name>
<dbReference type="Pfam" id="PF12864">
    <property type="entry name" value="DUF3822"/>
    <property type="match status" value="1"/>
</dbReference>